<evidence type="ECO:0000313" key="2">
    <source>
        <dbReference type="EMBL" id="KAL0242049.1"/>
    </source>
</evidence>
<dbReference type="RefSeq" id="XP_066611431.1">
    <property type="nucleotide sequence ID" value="XM_066760670.1"/>
</dbReference>
<evidence type="ECO:0008006" key="4">
    <source>
        <dbReference type="Google" id="ProtNLM"/>
    </source>
</evidence>
<dbReference type="PANTHER" id="PTHR34144">
    <property type="entry name" value="CHROMOSOME 8, WHOLE GENOME SHOTGUN SEQUENCE"/>
    <property type="match status" value="1"/>
</dbReference>
<comment type="caution">
    <text evidence="2">The sequence shown here is derived from an EMBL/GenBank/DDBJ whole genome shotgun (WGS) entry which is preliminary data.</text>
</comment>
<protein>
    <recommendedName>
        <fullName evidence="4">Alpha-1,3-mannosyltransferase</fullName>
    </recommendedName>
</protein>
<dbReference type="GeneID" id="91993092"/>
<accession>A0ABR3BKB6</accession>
<keyword evidence="3" id="KW-1185">Reference proteome</keyword>
<gene>
    <name evidence="2" type="ORF">I308_106237</name>
</gene>
<feature type="region of interest" description="Disordered" evidence="1">
    <location>
        <begin position="85"/>
        <end position="161"/>
    </location>
</feature>
<evidence type="ECO:0000313" key="3">
    <source>
        <dbReference type="Proteomes" id="UP000054399"/>
    </source>
</evidence>
<dbReference type="EMBL" id="ATAM02000012">
    <property type="protein sequence ID" value="KAL0242049.1"/>
    <property type="molecule type" value="Genomic_DNA"/>
</dbReference>
<dbReference type="InterPro" id="IPR021047">
    <property type="entry name" value="Mannosyltransferase_CMT1"/>
</dbReference>
<dbReference type="PANTHER" id="PTHR34144:SF5">
    <property type="entry name" value="ALPHA-1,3-MANNOSYLTRANSFERASE CMT1"/>
    <property type="match status" value="1"/>
</dbReference>
<proteinExistence type="predicted"/>
<reference evidence="2" key="2">
    <citation type="submission" date="2024-01" db="EMBL/GenBank/DDBJ databases">
        <title>Comparative genomics of Cryptococcus and Kwoniella reveals pathogenesis evolution and contrasting modes of karyotype evolution via chromosome fusion or intercentromeric recombination.</title>
        <authorList>
            <person name="Coelho M.A."/>
            <person name="David-Palma M."/>
            <person name="Shea T."/>
            <person name="Bowers K."/>
            <person name="Mcginley-Smith S."/>
            <person name="Mohammad A.W."/>
            <person name="Gnirke A."/>
            <person name="Yurkov A.M."/>
            <person name="Nowrousian M."/>
            <person name="Sun S."/>
            <person name="Cuomo C.A."/>
            <person name="Heitman J."/>
        </authorList>
    </citation>
    <scope>NUCLEOTIDE SEQUENCE</scope>
    <source>
        <strain evidence="2">IND107</strain>
    </source>
</reference>
<dbReference type="Proteomes" id="UP000054399">
    <property type="component" value="Unassembled WGS sequence"/>
</dbReference>
<sequence>MAPDIPKRNGPLPQYISSHRAPHIRTPLSSASFFNTNFKAAGRNMSNSRLRVSLSKPIVRVLLVGSVLIGLVLLSRLGGGKDDGAWDASSWSDRHTGGRLVSPGSRRGWPLWGDPSKLHTDQALPRPILTRQNDTLPRPTHPGKSRRIKPDSDPDNPEYIEGPLPTLDEAWEFLHPLLQEIKSRTPSVPREHELTEPIFPPFLRDDLKERYRHLRDVFDDNTGQWVRGPERRWYLVTVCRQVAGMLADWFAAWTVLADFLGPESLVFSLLEGDSADGSGEILAHAMRAHLLNIGVPPSNIHIRTQLPPLDWDNHHRIELLAQMRNFGMQPFYDTAATGLSPDGHPWTGIVFYNDVYLSATHFLELMHQHFEQDADMTCGWDHAGRWFYDGWVARDMSGDLFTPFPVKEEDKDLPQKLFPSSPETLRRFKRILPFQAFAAWNGIAVMTPEPFLPPYNVRFRRGTPRTEDFWECQASESSFISWDFWKYGFGRIAVVPGVHATYGKEDAMVRGWVEWPSEEDQHDENIRWNPNPPHKIRCHDWPDGLGKGYWAWDTVRWVKPPKLEIPSASETIFAQSWNFGKCIYVLLLLLRLFSLVDKDAKNIDRNVLSESDIVNAASSSKLPQEKESEPFR</sequence>
<reference evidence="2" key="1">
    <citation type="submission" date="2015-01" db="EMBL/GenBank/DDBJ databases">
        <authorList>
            <consortium name="The Broad Institute Genomics Platform"/>
            <person name="Cuomo C."/>
            <person name="Litvintseva A."/>
            <person name="Chen Y."/>
            <person name="Heitman J."/>
            <person name="Sun S."/>
            <person name="Springer D."/>
            <person name="Dromer F."/>
            <person name="Young S."/>
            <person name="Zeng Q."/>
            <person name="Gargeya S."/>
            <person name="Abouelleil A."/>
            <person name="Alvarado L."/>
            <person name="Chapman S.B."/>
            <person name="Gainer-Dewar J."/>
            <person name="Goldberg J."/>
            <person name="Griggs A."/>
            <person name="Gujja S."/>
            <person name="Hansen M."/>
            <person name="Howarth C."/>
            <person name="Imamovic A."/>
            <person name="Larimer J."/>
            <person name="Murphy C."/>
            <person name="Naylor J."/>
            <person name="Pearson M."/>
            <person name="Priest M."/>
            <person name="Roberts A."/>
            <person name="Saif S."/>
            <person name="Shea T."/>
            <person name="Sykes S."/>
            <person name="Wortman J."/>
            <person name="Nusbaum C."/>
            <person name="Birren B."/>
        </authorList>
    </citation>
    <scope>NUCLEOTIDE SEQUENCE</scope>
    <source>
        <strain evidence="2">IND107</strain>
    </source>
</reference>
<evidence type="ECO:0000256" key="1">
    <source>
        <dbReference type="SAM" id="MobiDB-lite"/>
    </source>
</evidence>
<name>A0ABR3BKB6_9TREE</name>
<organism evidence="2 3">
    <name type="scientific">Cryptococcus tetragattii IND107</name>
    <dbReference type="NCBI Taxonomy" id="1296105"/>
    <lineage>
        <taxon>Eukaryota</taxon>
        <taxon>Fungi</taxon>
        <taxon>Dikarya</taxon>
        <taxon>Basidiomycota</taxon>
        <taxon>Agaricomycotina</taxon>
        <taxon>Tremellomycetes</taxon>
        <taxon>Tremellales</taxon>
        <taxon>Cryptococcaceae</taxon>
        <taxon>Cryptococcus</taxon>
        <taxon>Cryptococcus gattii species complex</taxon>
    </lineage>
</organism>
<dbReference type="Pfam" id="PF11735">
    <property type="entry name" value="CAP59_mtransfer"/>
    <property type="match status" value="1"/>
</dbReference>